<dbReference type="EMBL" id="NFKM01000007">
    <property type="protein sequence ID" value="OUP61057.1"/>
    <property type="molecule type" value="Genomic_DNA"/>
</dbReference>
<name>A0A1Y4LWS0_9FIRM</name>
<reference evidence="3" key="1">
    <citation type="submission" date="2017-04" db="EMBL/GenBank/DDBJ databases">
        <title>Function of individual gut microbiota members based on whole genome sequencing of pure cultures obtained from chicken caecum.</title>
        <authorList>
            <person name="Medvecky M."/>
            <person name="Cejkova D."/>
            <person name="Polansky O."/>
            <person name="Karasova D."/>
            <person name="Kubasova T."/>
            <person name="Cizek A."/>
            <person name="Rychlik I."/>
        </authorList>
    </citation>
    <scope>NUCLEOTIDE SEQUENCE [LARGE SCALE GENOMIC DNA]</scope>
    <source>
        <strain evidence="3">An178</strain>
    </source>
</reference>
<sequence>MIRLLVDSSADFSKAEIEEKKLLFVPLQVTIEDKNYLDGIDIFTNEFYEKMIATDGFFKTSQPSPQQFLDHFQKAKENNDTLICVLISSALSGTIQSAILAKNIVEYDNIYIVDALTTTVGIRVMIDKAIEMIKEGKEAKEIVTYLEEMRSHIKILAAVDTLEYLCKGGRVSKTTAAIGEMANIKPIVTVSLDGKVDVIGKRLGINKTISYIWSKMEDFKIDKNYPIYSLFTYGTENCEKLEARFEKNGIKASGRLQIGPTIGTHVGPGAFGVCFVEEF</sequence>
<dbReference type="PANTHER" id="PTHR33434:SF2">
    <property type="entry name" value="FATTY ACID-BINDING PROTEIN TM_1468"/>
    <property type="match status" value="1"/>
</dbReference>
<dbReference type="GO" id="GO:0008289">
    <property type="term" value="F:lipid binding"/>
    <property type="evidence" value="ECO:0007669"/>
    <property type="project" value="UniProtKB-KW"/>
</dbReference>
<keyword evidence="1" id="KW-0446">Lipid-binding</keyword>
<dbReference type="PANTHER" id="PTHR33434">
    <property type="entry name" value="DEGV DOMAIN-CONTAINING PROTEIN DR_1986-RELATED"/>
    <property type="match status" value="1"/>
</dbReference>
<proteinExistence type="predicted"/>
<dbReference type="RefSeq" id="WP_087158516.1">
    <property type="nucleotide sequence ID" value="NZ_NFKM01000007.1"/>
</dbReference>
<dbReference type="NCBIfam" id="TIGR00762">
    <property type="entry name" value="DegV"/>
    <property type="match status" value="1"/>
</dbReference>
<evidence type="ECO:0000256" key="1">
    <source>
        <dbReference type="ARBA" id="ARBA00023121"/>
    </source>
</evidence>
<dbReference type="InterPro" id="IPR003797">
    <property type="entry name" value="DegV"/>
</dbReference>
<comment type="caution">
    <text evidence="2">The sequence shown here is derived from an EMBL/GenBank/DDBJ whole genome shotgun (WGS) entry which is preliminary data.</text>
</comment>
<dbReference type="Gene3D" id="3.30.1180.10">
    <property type="match status" value="1"/>
</dbReference>
<organism evidence="2 3">
    <name type="scientific">Faecalitalea cylindroides</name>
    <dbReference type="NCBI Taxonomy" id="39483"/>
    <lineage>
        <taxon>Bacteria</taxon>
        <taxon>Bacillati</taxon>
        <taxon>Bacillota</taxon>
        <taxon>Erysipelotrichia</taxon>
        <taxon>Erysipelotrichales</taxon>
        <taxon>Erysipelotrichaceae</taxon>
        <taxon>Faecalitalea</taxon>
    </lineage>
</organism>
<dbReference type="Proteomes" id="UP000195447">
    <property type="component" value="Unassembled WGS sequence"/>
</dbReference>
<evidence type="ECO:0000313" key="3">
    <source>
        <dbReference type="Proteomes" id="UP000195447"/>
    </source>
</evidence>
<dbReference type="InterPro" id="IPR050270">
    <property type="entry name" value="DegV_domain_contain"/>
</dbReference>
<accession>A0A1Y4LWS0</accession>
<gene>
    <name evidence="2" type="ORF">B5F14_04745</name>
</gene>
<dbReference type="Gene3D" id="3.40.50.10170">
    <property type="match status" value="1"/>
</dbReference>
<evidence type="ECO:0000313" key="2">
    <source>
        <dbReference type="EMBL" id="OUP61057.1"/>
    </source>
</evidence>
<dbReference type="Pfam" id="PF02645">
    <property type="entry name" value="DegV"/>
    <property type="match status" value="1"/>
</dbReference>
<dbReference type="PROSITE" id="PS51482">
    <property type="entry name" value="DEGV"/>
    <property type="match status" value="1"/>
</dbReference>
<dbReference type="SUPFAM" id="SSF82549">
    <property type="entry name" value="DAK1/DegV-like"/>
    <property type="match status" value="1"/>
</dbReference>
<protein>
    <submittedName>
        <fullName evidence="2">Fatty acid-binding protein DegV</fullName>
    </submittedName>
</protein>
<dbReference type="AlphaFoldDB" id="A0A1Y4LWS0"/>
<keyword evidence="3" id="KW-1185">Reference proteome</keyword>
<dbReference type="InterPro" id="IPR043168">
    <property type="entry name" value="DegV_C"/>
</dbReference>